<gene>
    <name evidence="2" type="ORF">ACFQ5J_06590</name>
</gene>
<evidence type="ECO:0000256" key="1">
    <source>
        <dbReference type="SAM" id="Phobius"/>
    </source>
</evidence>
<dbReference type="Proteomes" id="UP001597252">
    <property type="component" value="Unassembled WGS sequence"/>
</dbReference>
<keyword evidence="1" id="KW-1133">Transmembrane helix</keyword>
<comment type="caution">
    <text evidence="2">The sequence shown here is derived from an EMBL/GenBank/DDBJ whole genome shotgun (WGS) entry which is preliminary data.</text>
</comment>
<feature type="transmembrane region" description="Helical" evidence="1">
    <location>
        <begin position="35"/>
        <end position="56"/>
    </location>
</feature>
<name>A0ABW4E4Q8_9LACO</name>
<proteinExistence type="predicted"/>
<evidence type="ECO:0000313" key="3">
    <source>
        <dbReference type="Proteomes" id="UP001597252"/>
    </source>
</evidence>
<keyword evidence="1" id="KW-0812">Transmembrane</keyword>
<dbReference type="RefSeq" id="WP_164508564.1">
    <property type="nucleotide sequence ID" value="NZ_JBHTON010000017.1"/>
</dbReference>
<evidence type="ECO:0000313" key="2">
    <source>
        <dbReference type="EMBL" id="MFD1484892.1"/>
    </source>
</evidence>
<keyword evidence="1" id="KW-0472">Membrane</keyword>
<sequence>MNKPYFTMAMRAIQAAILAFFFWVGEYAIGWGWLIFLIIPTVAYALICLVYAIILWRNAR</sequence>
<evidence type="ECO:0008006" key="4">
    <source>
        <dbReference type="Google" id="ProtNLM"/>
    </source>
</evidence>
<dbReference type="EMBL" id="JBHTON010000017">
    <property type="protein sequence ID" value="MFD1484892.1"/>
    <property type="molecule type" value="Genomic_DNA"/>
</dbReference>
<accession>A0ABW4E4Q8</accession>
<organism evidence="2 3">
    <name type="scientific">Lacticaseibacillus baoqingensis</name>
    <dbReference type="NCBI Taxonomy" id="2486013"/>
    <lineage>
        <taxon>Bacteria</taxon>
        <taxon>Bacillati</taxon>
        <taxon>Bacillota</taxon>
        <taxon>Bacilli</taxon>
        <taxon>Lactobacillales</taxon>
        <taxon>Lactobacillaceae</taxon>
        <taxon>Lacticaseibacillus</taxon>
    </lineage>
</organism>
<feature type="transmembrane region" description="Helical" evidence="1">
    <location>
        <begin position="12"/>
        <end position="29"/>
    </location>
</feature>
<keyword evidence="3" id="KW-1185">Reference proteome</keyword>
<protein>
    <recommendedName>
        <fullName evidence="4">DUF2892 domain-containing protein</fullName>
    </recommendedName>
</protein>
<reference evidence="3" key="1">
    <citation type="journal article" date="2019" name="Int. J. Syst. Evol. Microbiol.">
        <title>The Global Catalogue of Microorganisms (GCM) 10K type strain sequencing project: providing services to taxonomists for standard genome sequencing and annotation.</title>
        <authorList>
            <consortium name="The Broad Institute Genomics Platform"/>
            <consortium name="The Broad Institute Genome Sequencing Center for Infectious Disease"/>
            <person name="Wu L."/>
            <person name="Ma J."/>
        </authorList>
    </citation>
    <scope>NUCLEOTIDE SEQUENCE [LARGE SCALE GENOMIC DNA]</scope>
    <source>
        <strain evidence="3">CCM 8903</strain>
    </source>
</reference>